<name>A0A917PDT4_9ACTN</name>
<gene>
    <name evidence="1" type="ORF">GCM10012282_81460</name>
</gene>
<reference evidence="1" key="1">
    <citation type="journal article" date="2014" name="Int. J. Syst. Evol. Microbiol.">
        <title>Complete genome sequence of Corynebacterium casei LMG S-19264T (=DSM 44701T), isolated from a smear-ripened cheese.</title>
        <authorList>
            <consortium name="US DOE Joint Genome Institute (JGI-PGF)"/>
            <person name="Walter F."/>
            <person name="Albersmeier A."/>
            <person name="Kalinowski J."/>
            <person name="Ruckert C."/>
        </authorList>
    </citation>
    <scope>NUCLEOTIDE SEQUENCE</scope>
    <source>
        <strain evidence="1">CGMCC 4.7272</strain>
    </source>
</reference>
<comment type="caution">
    <text evidence="1">The sequence shown here is derived from an EMBL/GenBank/DDBJ whole genome shotgun (WGS) entry which is preliminary data.</text>
</comment>
<proteinExistence type="predicted"/>
<dbReference type="AlphaFoldDB" id="A0A917PDT4"/>
<evidence type="ECO:0000313" key="2">
    <source>
        <dbReference type="Proteomes" id="UP000625682"/>
    </source>
</evidence>
<protein>
    <submittedName>
        <fullName evidence="1">Uncharacterized protein</fullName>
    </submittedName>
</protein>
<reference evidence="1" key="2">
    <citation type="submission" date="2020-09" db="EMBL/GenBank/DDBJ databases">
        <authorList>
            <person name="Sun Q."/>
            <person name="Zhou Y."/>
        </authorList>
    </citation>
    <scope>NUCLEOTIDE SEQUENCE</scope>
    <source>
        <strain evidence="1">CGMCC 4.7272</strain>
    </source>
</reference>
<accession>A0A917PDT4</accession>
<keyword evidence="2" id="KW-1185">Reference proteome</keyword>
<evidence type="ECO:0000313" key="1">
    <source>
        <dbReference type="EMBL" id="GGJ72316.1"/>
    </source>
</evidence>
<organism evidence="1 2">
    <name type="scientific">Streptomyces lacrimifluminis</name>
    <dbReference type="NCBI Taxonomy" id="1500077"/>
    <lineage>
        <taxon>Bacteria</taxon>
        <taxon>Bacillati</taxon>
        <taxon>Actinomycetota</taxon>
        <taxon>Actinomycetes</taxon>
        <taxon>Kitasatosporales</taxon>
        <taxon>Streptomycetaceae</taxon>
        <taxon>Streptomyces</taxon>
    </lineage>
</organism>
<dbReference type="EMBL" id="BMMU01000089">
    <property type="protein sequence ID" value="GGJ72316.1"/>
    <property type="molecule type" value="Genomic_DNA"/>
</dbReference>
<sequence length="92" mass="10270">MPRGMPAITSRDALSLLRHHPRGFRRQPVRRFSGYNEANAWVYDTHMDEDACSCFRVGLVNDGGYGSGLLPQSTKGLIRMGEQMLSSPACRN</sequence>
<dbReference type="Proteomes" id="UP000625682">
    <property type="component" value="Unassembled WGS sequence"/>
</dbReference>